<keyword evidence="6" id="KW-0769">Symport</keyword>
<dbReference type="GO" id="GO:0046942">
    <property type="term" value="P:carboxylic acid transport"/>
    <property type="evidence" value="ECO:0007669"/>
    <property type="project" value="UniProtKB-ARBA"/>
</dbReference>
<keyword evidence="8" id="KW-0915">Sodium</keyword>
<dbReference type="CDD" id="cd10322">
    <property type="entry name" value="SLC5sbd"/>
    <property type="match status" value="1"/>
</dbReference>
<dbReference type="InterPro" id="IPR050277">
    <property type="entry name" value="Sodium:Solute_Symporter"/>
</dbReference>
<dbReference type="GO" id="GO:0006814">
    <property type="term" value="P:sodium ion transport"/>
    <property type="evidence" value="ECO:0007669"/>
    <property type="project" value="UniProtKB-KW"/>
</dbReference>
<comment type="similarity">
    <text evidence="2 13">Belongs to the sodium:solute symporter (SSF) (TC 2.A.21) family.</text>
</comment>
<dbReference type="GO" id="GO:0015293">
    <property type="term" value="F:symporter activity"/>
    <property type="evidence" value="ECO:0007669"/>
    <property type="project" value="UniProtKB-KW"/>
</dbReference>
<feature type="transmembrane region" description="Helical" evidence="14">
    <location>
        <begin position="81"/>
        <end position="99"/>
    </location>
</feature>
<dbReference type="PANTHER" id="PTHR48086">
    <property type="entry name" value="SODIUM/PROLINE SYMPORTER-RELATED"/>
    <property type="match status" value="1"/>
</dbReference>
<feature type="transmembrane region" description="Helical" evidence="14">
    <location>
        <begin position="42"/>
        <end position="61"/>
    </location>
</feature>
<evidence type="ECO:0000256" key="6">
    <source>
        <dbReference type="ARBA" id="ARBA00022847"/>
    </source>
</evidence>
<feature type="transmembrane region" description="Helical" evidence="14">
    <location>
        <begin position="476"/>
        <end position="494"/>
    </location>
</feature>
<feature type="transmembrane region" description="Helical" evidence="14">
    <location>
        <begin position="120"/>
        <end position="137"/>
    </location>
</feature>
<dbReference type="EMBL" id="JAQQAL010000002">
    <property type="protein sequence ID" value="MDC7225179.1"/>
    <property type="molecule type" value="Genomic_DNA"/>
</dbReference>
<keyword evidence="10 14" id="KW-0472">Membrane</keyword>
<name>A0AAJ1I9N9_9SPIO</name>
<dbReference type="InterPro" id="IPR001734">
    <property type="entry name" value="Na/solute_symporter"/>
</dbReference>
<sequence>MENAVVQLHVVDWLIVLIYIAFMLFVGFYFSKKQKGFDDYFMAGRTLTAPLLVGTLVSTFYGLDTLFGTSEVGFYEGVSAFFAYSLPYTALYVIMAFLAPKFKEVFPEGTTMQDIAFKKYGKTTGIFTSIAAFLYSTNTMEMMGIGFILNLITGMPIWLGTLIGAILVLIYTWTGGLWAVTMTDFIQFISMMITVGIALIIGWKAIGGYEGVFEGLIEWTGSAEDASYFFSAGAGYLSPWTLVSYGITALAVLAEPAFFQRVFASAGPKEIQKAFGAGVPMWLSYDWCVTFLGILGAAAIGLGIIPEVEANQALFAICGQYLPIGLMGVFLAGVLAAAMSTADSYFLVSGGVIGYDIYKGVINPDATSEQVERMTKLGMLISAVFAIALTFTFDAIMEVWVFQATVILSVALVPVYFGAFSKKPPKKIAGVLSTGVGLACSIIWYIWSNFFGTWSDDWEVYLVKIGKVELWQEHGILIIVPLVIVIYLIANALGKESLEEAV</sequence>
<protein>
    <submittedName>
        <fullName evidence="15">Sodium:solute symporter family protein</fullName>
    </submittedName>
</protein>
<dbReference type="InterPro" id="IPR038377">
    <property type="entry name" value="Na/Glc_symporter_sf"/>
</dbReference>
<evidence type="ECO:0000256" key="5">
    <source>
        <dbReference type="ARBA" id="ARBA00022692"/>
    </source>
</evidence>
<evidence type="ECO:0000256" key="2">
    <source>
        <dbReference type="ARBA" id="ARBA00006434"/>
    </source>
</evidence>
<keyword evidence="4" id="KW-1003">Cell membrane</keyword>
<reference evidence="15 16" key="1">
    <citation type="submission" date="2022-12" db="EMBL/GenBank/DDBJ databases">
        <title>Metagenome assembled genome from gulf of manar.</title>
        <authorList>
            <person name="Kohli P."/>
            <person name="Pk S."/>
            <person name="Venkata Ramana C."/>
            <person name="Sasikala C."/>
        </authorList>
    </citation>
    <scope>NUCLEOTIDE SEQUENCE [LARGE SCALE GENOMIC DNA]</scope>
    <source>
        <strain evidence="15">JB008</strain>
    </source>
</reference>
<evidence type="ECO:0000256" key="7">
    <source>
        <dbReference type="ARBA" id="ARBA00022989"/>
    </source>
</evidence>
<feature type="transmembrane region" description="Helical" evidence="14">
    <location>
        <begin position="313"/>
        <end position="338"/>
    </location>
</feature>
<dbReference type="Proteomes" id="UP001221217">
    <property type="component" value="Unassembled WGS sequence"/>
</dbReference>
<dbReference type="Pfam" id="PF00474">
    <property type="entry name" value="SSF"/>
    <property type="match status" value="1"/>
</dbReference>
<keyword evidence="5 14" id="KW-0812">Transmembrane</keyword>
<organism evidence="15 16">
    <name type="scientific">Candidatus Thalassospirochaeta sargassi</name>
    <dbReference type="NCBI Taxonomy" id="3119039"/>
    <lineage>
        <taxon>Bacteria</taxon>
        <taxon>Pseudomonadati</taxon>
        <taxon>Spirochaetota</taxon>
        <taxon>Spirochaetia</taxon>
        <taxon>Spirochaetales</taxon>
        <taxon>Spirochaetaceae</taxon>
        <taxon>Candidatus Thalassospirochaeta</taxon>
    </lineage>
</organism>
<evidence type="ECO:0000313" key="16">
    <source>
        <dbReference type="Proteomes" id="UP001221217"/>
    </source>
</evidence>
<proteinExistence type="inferred from homology"/>
<evidence type="ECO:0000256" key="8">
    <source>
        <dbReference type="ARBA" id="ARBA00023053"/>
    </source>
</evidence>
<feature type="transmembrane region" description="Helical" evidence="14">
    <location>
        <begin position="6"/>
        <end position="30"/>
    </location>
</feature>
<dbReference type="AlphaFoldDB" id="A0AAJ1I9N9"/>
<evidence type="ECO:0000256" key="10">
    <source>
        <dbReference type="ARBA" id="ARBA00023136"/>
    </source>
</evidence>
<feature type="transmembrane region" description="Helical" evidence="14">
    <location>
        <begin position="185"/>
        <end position="206"/>
    </location>
</feature>
<evidence type="ECO:0000256" key="11">
    <source>
        <dbReference type="ARBA" id="ARBA00023201"/>
    </source>
</evidence>
<feature type="transmembrane region" description="Helical" evidence="14">
    <location>
        <begin position="374"/>
        <end position="393"/>
    </location>
</feature>
<keyword evidence="11" id="KW-0739">Sodium transport</keyword>
<evidence type="ECO:0000256" key="12">
    <source>
        <dbReference type="ARBA" id="ARBA00033708"/>
    </source>
</evidence>
<feature type="transmembrane region" description="Helical" evidence="14">
    <location>
        <begin position="284"/>
        <end position="306"/>
    </location>
</feature>
<evidence type="ECO:0000313" key="15">
    <source>
        <dbReference type="EMBL" id="MDC7225179.1"/>
    </source>
</evidence>
<evidence type="ECO:0000256" key="13">
    <source>
        <dbReference type="RuleBase" id="RU362091"/>
    </source>
</evidence>
<dbReference type="GO" id="GO:0005886">
    <property type="term" value="C:plasma membrane"/>
    <property type="evidence" value="ECO:0007669"/>
    <property type="project" value="UniProtKB-SubCell"/>
</dbReference>
<comment type="caution">
    <text evidence="15">The sequence shown here is derived from an EMBL/GenBank/DDBJ whole genome shotgun (WGS) entry which is preliminary data.</text>
</comment>
<dbReference type="Gene3D" id="1.20.1730.10">
    <property type="entry name" value="Sodium/glucose cotransporter"/>
    <property type="match status" value="1"/>
</dbReference>
<evidence type="ECO:0000256" key="14">
    <source>
        <dbReference type="SAM" id="Phobius"/>
    </source>
</evidence>
<comment type="subcellular location">
    <subcellularLocation>
        <location evidence="1">Cell membrane</location>
        <topology evidence="1">Multi-pass membrane protein</topology>
    </subcellularLocation>
</comment>
<dbReference type="PROSITE" id="PS00456">
    <property type="entry name" value="NA_SOLUT_SYMP_1"/>
    <property type="match status" value="1"/>
</dbReference>
<accession>A0AAJ1I9N9</accession>
<feature type="transmembrane region" description="Helical" evidence="14">
    <location>
        <begin position="143"/>
        <end position="173"/>
    </location>
</feature>
<keyword evidence="3" id="KW-0813">Transport</keyword>
<gene>
    <name evidence="15" type="ORF">PQJ61_00280</name>
</gene>
<feature type="transmembrane region" description="Helical" evidence="14">
    <location>
        <begin position="399"/>
        <end position="417"/>
    </location>
</feature>
<keyword evidence="9" id="KW-0406">Ion transport</keyword>
<dbReference type="PROSITE" id="PS50283">
    <property type="entry name" value="NA_SOLUT_SYMP_3"/>
    <property type="match status" value="1"/>
</dbReference>
<comment type="catalytic activity">
    <reaction evidence="12">
        <text>L-proline(in) + Na(+)(in) = L-proline(out) + Na(+)(out)</text>
        <dbReference type="Rhea" id="RHEA:28967"/>
        <dbReference type="ChEBI" id="CHEBI:29101"/>
        <dbReference type="ChEBI" id="CHEBI:60039"/>
    </reaction>
</comment>
<keyword evidence="7 14" id="KW-1133">Transmembrane helix</keyword>
<feature type="transmembrane region" description="Helical" evidence="14">
    <location>
        <begin position="429"/>
        <end position="447"/>
    </location>
</feature>
<evidence type="ECO:0000256" key="3">
    <source>
        <dbReference type="ARBA" id="ARBA00022448"/>
    </source>
</evidence>
<dbReference type="InterPro" id="IPR018212">
    <property type="entry name" value="Na/solute_symporter_CS"/>
</dbReference>
<evidence type="ECO:0000256" key="4">
    <source>
        <dbReference type="ARBA" id="ARBA00022475"/>
    </source>
</evidence>
<evidence type="ECO:0000256" key="9">
    <source>
        <dbReference type="ARBA" id="ARBA00023065"/>
    </source>
</evidence>
<dbReference type="PANTHER" id="PTHR48086:SF3">
    <property type="entry name" value="SODIUM_PROLINE SYMPORTER"/>
    <property type="match status" value="1"/>
</dbReference>
<evidence type="ECO:0000256" key="1">
    <source>
        <dbReference type="ARBA" id="ARBA00004651"/>
    </source>
</evidence>